<keyword evidence="1" id="KW-0472">Membrane</keyword>
<evidence type="ECO:0000313" key="2">
    <source>
        <dbReference type="EMBL" id="KSU50406.1"/>
    </source>
</evidence>
<evidence type="ECO:0000313" key="3">
    <source>
        <dbReference type="Proteomes" id="UP000053797"/>
    </source>
</evidence>
<proteinExistence type="predicted"/>
<reference evidence="2 3" key="1">
    <citation type="journal article" date="2015" name="Int. J. Syst. Evol. Microbiol.">
        <title>Exiguobacterium enclense sp. nov., isolated from sediment.</title>
        <authorList>
            <person name="Dastager S.G."/>
            <person name="Mawlankar R."/>
            <person name="Sonalkar V.V."/>
            <person name="Thorat M.N."/>
            <person name="Mual P."/>
            <person name="Verma A."/>
            <person name="Krishnamurthi S."/>
            <person name="Tang S.K."/>
            <person name="Li W.J."/>
        </authorList>
    </citation>
    <scope>NUCLEOTIDE SEQUENCE [LARGE SCALE GENOMIC DNA]</scope>
    <source>
        <strain evidence="2 3">NIO-1109</strain>
    </source>
</reference>
<dbReference type="RefSeq" id="WP_058264745.1">
    <property type="nucleotide sequence ID" value="NZ_FMYN01000001.1"/>
</dbReference>
<accession>A0A0V8GJU3</accession>
<keyword evidence="1" id="KW-1133">Transmembrane helix</keyword>
<keyword evidence="1" id="KW-0812">Transmembrane</keyword>
<dbReference type="AlphaFoldDB" id="A0A0V8GJU3"/>
<protein>
    <submittedName>
        <fullName evidence="2">Uncharacterized protein</fullName>
    </submittedName>
</protein>
<feature type="transmembrane region" description="Helical" evidence="1">
    <location>
        <begin position="12"/>
        <end position="34"/>
    </location>
</feature>
<evidence type="ECO:0000256" key="1">
    <source>
        <dbReference type="SAM" id="Phobius"/>
    </source>
</evidence>
<gene>
    <name evidence="2" type="ORF">AS033_03220</name>
</gene>
<dbReference type="Proteomes" id="UP000053797">
    <property type="component" value="Unassembled WGS sequence"/>
</dbReference>
<dbReference type="OrthoDB" id="2349072at2"/>
<comment type="caution">
    <text evidence="2">The sequence shown here is derived from an EMBL/GenBank/DDBJ whole genome shotgun (WGS) entry which is preliminary data.</text>
</comment>
<name>A0A0V8GJU3_9BACL</name>
<organism evidence="2 3">
    <name type="scientific">Exiguobacterium indicum</name>
    <dbReference type="NCBI Taxonomy" id="296995"/>
    <lineage>
        <taxon>Bacteria</taxon>
        <taxon>Bacillati</taxon>
        <taxon>Bacillota</taxon>
        <taxon>Bacilli</taxon>
        <taxon>Bacillales</taxon>
        <taxon>Bacillales Family XII. Incertae Sedis</taxon>
        <taxon>Exiguobacterium</taxon>
    </lineage>
</organism>
<sequence>MRISHSEKGYTLLFVLVTLSVLSVLALATIGISLQSSRLTEIRETDITVNQDAKNKLKEALLQLDAVTMKFDSNALFQLISKPTEFQPLLGNKIKIIDQFNQEKAPTNEVLLLWNKQQDNNVLKTLDLYIVSTIQKGDQPRIRKTYSQRVYLSAIPNFLYYVLGSSSKVTLQGSPYITGNIYSKQPLKVTATPDFRYKEVDDSLSETRKMYRNISAHPYVNGKIKVSTNEKSLLHCSDFLECQDTSNHSKVFRASGKTQLLAINDQFIDFDYLFSLNDFLSLPSPYNFHDGTLENVQSQLSTALSQNNFIPYIPKGFLDDLSKEKLVKSKNGEPVTIASNISTSLSSNAPLIIDGDLNIYSTGTSENPLIVSRPLIVNGDLLIQGHVEFSSIIFSLGKSTLQDAVIQKPQNSTNSLVLLSKGPVLINRINSFKPIQNSTANPLFDLEAFIYSDSPDITKIFGVGSTLSLKGGIFTKGELELNAYRGTFSKNDFTNRNDLIVEMVKGEQDDPATFKSDNADRLQLDYDASVLKSAGIMPKNKYVQLFVESPKIQIP</sequence>
<dbReference type="EMBL" id="LNQL01000001">
    <property type="protein sequence ID" value="KSU50406.1"/>
    <property type="molecule type" value="Genomic_DNA"/>
</dbReference>